<dbReference type="AlphaFoldDB" id="A0A5Q2MWA1"/>
<gene>
    <name evidence="3" type="ORF">FTV88_0439</name>
</gene>
<dbReference type="EC" id="1.-.-.-" evidence="3"/>
<dbReference type="PANTHER" id="PTHR23026">
    <property type="entry name" value="NADPH NITROREDUCTASE"/>
    <property type="match status" value="1"/>
</dbReference>
<dbReference type="InterPro" id="IPR029479">
    <property type="entry name" value="Nitroreductase"/>
</dbReference>
<dbReference type="SUPFAM" id="SSF55469">
    <property type="entry name" value="FMN-dependent nitroreductase-like"/>
    <property type="match status" value="1"/>
</dbReference>
<sequence>MMNDTLKTIFNRRSVRTFKPEQIENQALDSIVSAGQYAPSGMNHQPWHFTVVQNRELLADINTLCKAVYMQWDNPALQERVKAENFSAFYHAPTLIVVSGDATSLTPQFDCALALGTMFLAAASLGIGSCWIHALQSFHDLAEGPAMMKKLQVPEGYRIFGSGAFGYSAQELPLPKPRKEGAVTILR</sequence>
<protein>
    <submittedName>
        <fullName evidence="3">Nitroreductase</fullName>
        <ecNumber evidence="3">1.-.-.-</ecNumber>
    </submittedName>
</protein>
<dbReference type="GO" id="GO:0005829">
    <property type="term" value="C:cytosol"/>
    <property type="evidence" value="ECO:0007669"/>
    <property type="project" value="TreeGrafter"/>
</dbReference>
<evidence type="ECO:0000313" key="3">
    <source>
        <dbReference type="EMBL" id="QGG46618.1"/>
    </source>
</evidence>
<evidence type="ECO:0000256" key="1">
    <source>
        <dbReference type="ARBA" id="ARBA00023027"/>
    </source>
</evidence>
<dbReference type="Gene3D" id="3.40.109.10">
    <property type="entry name" value="NADH Oxidase"/>
    <property type="match status" value="1"/>
</dbReference>
<dbReference type="GO" id="GO:0046256">
    <property type="term" value="P:2,4,6-trinitrotoluene catabolic process"/>
    <property type="evidence" value="ECO:0007669"/>
    <property type="project" value="TreeGrafter"/>
</dbReference>
<name>A0A5Q2MWA1_9FIRM</name>
<dbReference type="InterPro" id="IPR000415">
    <property type="entry name" value="Nitroreductase-like"/>
</dbReference>
<accession>A0A5Q2MWA1</accession>
<dbReference type="CDD" id="cd02136">
    <property type="entry name" value="PnbA_NfnB-like"/>
    <property type="match status" value="1"/>
</dbReference>
<dbReference type="EMBL" id="CP045875">
    <property type="protein sequence ID" value="QGG46618.1"/>
    <property type="molecule type" value="Genomic_DNA"/>
</dbReference>
<keyword evidence="3" id="KW-0560">Oxidoreductase</keyword>
<dbReference type="PANTHER" id="PTHR23026:SF125">
    <property type="entry name" value="OXYGEN-INSENSITIVE NAD(P)H NITROREDUCTASE"/>
    <property type="match status" value="1"/>
</dbReference>
<feature type="domain" description="Nitroreductase" evidence="2">
    <location>
        <begin position="10"/>
        <end position="167"/>
    </location>
</feature>
<dbReference type="GO" id="GO:0046857">
    <property type="term" value="F:oxidoreductase activity, acting on other nitrogenous compounds as donors, with NAD or NADP as acceptor"/>
    <property type="evidence" value="ECO:0007669"/>
    <property type="project" value="TreeGrafter"/>
</dbReference>
<evidence type="ECO:0000259" key="2">
    <source>
        <dbReference type="Pfam" id="PF00881"/>
    </source>
</evidence>
<keyword evidence="4" id="KW-1185">Reference proteome</keyword>
<dbReference type="Pfam" id="PF00881">
    <property type="entry name" value="Nitroreductase"/>
    <property type="match status" value="1"/>
</dbReference>
<dbReference type="KEGG" id="hcv:FTV88_0439"/>
<proteinExistence type="predicted"/>
<keyword evidence="1" id="KW-0520">NAD</keyword>
<dbReference type="InterPro" id="IPR050627">
    <property type="entry name" value="Nitroreductase/BluB"/>
</dbReference>
<organism evidence="3 4">
    <name type="scientific">Heliorestis convoluta</name>
    <dbReference type="NCBI Taxonomy" id="356322"/>
    <lineage>
        <taxon>Bacteria</taxon>
        <taxon>Bacillati</taxon>
        <taxon>Bacillota</taxon>
        <taxon>Clostridia</taxon>
        <taxon>Eubacteriales</taxon>
        <taxon>Heliobacteriaceae</taxon>
        <taxon>Heliorestis</taxon>
    </lineage>
</organism>
<evidence type="ECO:0000313" key="4">
    <source>
        <dbReference type="Proteomes" id="UP000366051"/>
    </source>
</evidence>
<reference evidence="4" key="1">
    <citation type="submission" date="2019-11" db="EMBL/GenBank/DDBJ databases">
        <title>Genome sequence of Heliorestis convoluta strain HH, an alkaliphilic and minimalistic phototrophic bacterium from a soda lake in Egypt.</title>
        <authorList>
            <person name="Dewey E.D."/>
            <person name="Stokes L.M."/>
            <person name="Burchell B.M."/>
            <person name="Shaffer K.N."/>
            <person name="Huntington A.M."/>
            <person name="Baker J.M."/>
            <person name="Nadendla S."/>
            <person name="Giglio M.G."/>
            <person name="Touchman J.W."/>
            <person name="Blankenship R.E."/>
            <person name="Madigan M.T."/>
            <person name="Sattley W.M."/>
        </authorList>
    </citation>
    <scope>NUCLEOTIDE SEQUENCE [LARGE SCALE GENOMIC DNA]</scope>
    <source>
        <strain evidence="4">HH</strain>
    </source>
</reference>
<dbReference type="Proteomes" id="UP000366051">
    <property type="component" value="Chromosome"/>
</dbReference>